<evidence type="ECO:0000256" key="12">
    <source>
        <dbReference type="NCBIfam" id="TIGR00928"/>
    </source>
</evidence>
<evidence type="ECO:0000256" key="2">
    <source>
        <dbReference type="ARBA" id="ARBA00004734"/>
    </source>
</evidence>
<evidence type="ECO:0000256" key="9">
    <source>
        <dbReference type="ARBA" id="ARBA00024477"/>
    </source>
</evidence>
<dbReference type="InterPro" id="IPR004769">
    <property type="entry name" value="Pur_lyase"/>
</dbReference>
<dbReference type="PRINTS" id="PR00145">
    <property type="entry name" value="ARGSUCLYASE"/>
</dbReference>
<dbReference type="Proteomes" id="UP000241848">
    <property type="component" value="Unassembled WGS sequence"/>
</dbReference>
<dbReference type="PANTHER" id="PTHR43172:SF1">
    <property type="entry name" value="ADENYLOSUCCINATE LYASE"/>
    <property type="match status" value="1"/>
</dbReference>
<dbReference type="GO" id="GO:0005829">
    <property type="term" value="C:cytosol"/>
    <property type="evidence" value="ECO:0007669"/>
    <property type="project" value="TreeGrafter"/>
</dbReference>
<dbReference type="PROSITE" id="PS00163">
    <property type="entry name" value="FUMARATE_LYASES"/>
    <property type="match status" value="1"/>
</dbReference>
<dbReference type="Gene3D" id="1.10.275.10">
    <property type="entry name" value="Fumarase/aspartase (N-terminal domain)"/>
    <property type="match status" value="1"/>
</dbReference>
<evidence type="ECO:0000256" key="3">
    <source>
        <dbReference type="ARBA" id="ARBA00008273"/>
    </source>
</evidence>
<dbReference type="GO" id="GO:0070626">
    <property type="term" value="F:(S)-2-(5-amino-1-(5-phospho-D-ribosyl)imidazole-4-carboxamido) succinate lyase (fumarate-forming) activity"/>
    <property type="evidence" value="ECO:0007669"/>
    <property type="project" value="TreeGrafter"/>
</dbReference>
<dbReference type="AlphaFoldDB" id="A0A2T2WG67"/>
<evidence type="ECO:0000313" key="15">
    <source>
        <dbReference type="EMBL" id="PSR21245.1"/>
    </source>
</evidence>
<organism evidence="15 16">
    <name type="scientific">Sulfobacillus acidophilus</name>
    <dbReference type="NCBI Taxonomy" id="53633"/>
    <lineage>
        <taxon>Bacteria</taxon>
        <taxon>Bacillati</taxon>
        <taxon>Bacillota</taxon>
        <taxon>Clostridia</taxon>
        <taxon>Eubacteriales</taxon>
        <taxon>Clostridiales Family XVII. Incertae Sedis</taxon>
        <taxon>Sulfobacillus</taxon>
    </lineage>
</organism>
<keyword evidence="8 13" id="KW-0456">Lyase</keyword>
<reference evidence="15 16" key="1">
    <citation type="journal article" date="2014" name="BMC Genomics">
        <title>Comparison of environmental and isolate Sulfobacillus genomes reveals diverse carbon, sulfur, nitrogen, and hydrogen metabolisms.</title>
        <authorList>
            <person name="Justice N.B."/>
            <person name="Norman A."/>
            <person name="Brown C.T."/>
            <person name="Singh A."/>
            <person name="Thomas B.C."/>
            <person name="Banfield J.F."/>
        </authorList>
    </citation>
    <scope>NUCLEOTIDE SEQUENCE [LARGE SCALE GENOMIC DNA]</scope>
    <source>
        <strain evidence="15">AMDSBA3</strain>
    </source>
</reference>
<dbReference type="GO" id="GO:0044208">
    <property type="term" value="P:'de novo' AMP biosynthetic process"/>
    <property type="evidence" value="ECO:0007669"/>
    <property type="project" value="UniProtKB-UniPathway"/>
</dbReference>
<accession>A0A2T2WG67</accession>
<dbReference type="UniPathway" id="UPA00074">
    <property type="reaction ID" value="UER00132"/>
</dbReference>
<dbReference type="PRINTS" id="PR00149">
    <property type="entry name" value="FUMRATELYASE"/>
</dbReference>
<comment type="catalytic activity">
    <reaction evidence="11">
        <text>N(6)-(1,2-dicarboxyethyl)-AMP = fumarate + AMP</text>
        <dbReference type="Rhea" id="RHEA:16853"/>
        <dbReference type="ChEBI" id="CHEBI:29806"/>
        <dbReference type="ChEBI" id="CHEBI:57567"/>
        <dbReference type="ChEBI" id="CHEBI:456215"/>
        <dbReference type="EC" id="4.3.2.2"/>
    </reaction>
    <physiologicalReaction direction="left-to-right" evidence="11">
        <dbReference type="Rhea" id="RHEA:16854"/>
    </physiologicalReaction>
</comment>
<proteinExistence type="inferred from homology"/>
<dbReference type="InterPro" id="IPR022761">
    <property type="entry name" value="Fumarate_lyase_N"/>
</dbReference>
<evidence type="ECO:0000256" key="7">
    <source>
        <dbReference type="ARBA" id="ARBA00022755"/>
    </source>
</evidence>
<dbReference type="EC" id="4.3.2.2" evidence="4 12"/>
<dbReference type="CDD" id="cd01360">
    <property type="entry name" value="Adenylsuccinate_lyase_1"/>
    <property type="match status" value="1"/>
</dbReference>
<dbReference type="InterPro" id="IPR024083">
    <property type="entry name" value="Fumarase/histidase_N"/>
</dbReference>
<dbReference type="Pfam" id="PF10397">
    <property type="entry name" value="ADSL_C"/>
    <property type="match status" value="1"/>
</dbReference>
<evidence type="ECO:0000313" key="16">
    <source>
        <dbReference type="Proteomes" id="UP000241848"/>
    </source>
</evidence>
<evidence type="ECO:0000256" key="13">
    <source>
        <dbReference type="RuleBase" id="RU361172"/>
    </source>
</evidence>
<dbReference type="Gene3D" id="1.10.40.30">
    <property type="entry name" value="Fumarase/aspartase (C-terminal domain)"/>
    <property type="match status" value="1"/>
</dbReference>
<evidence type="ECO:0000256" key="5">
    <source>
        <dbReference type="ARBA" id="ARBA00017058"/>
    </source>
</evidence>
<gene>
    <name evidence="15" type="ORF">C7B45_11495</name>
</gene>
<dbReference type="SMART" id="SM00998">
    <property type="entry name" value="ADSL_C"/>
    <property type="match status" value="1"/>
</dbReference>
<dbReference type="SUPFAM" id="SSF48557">
    <property type="entry name" value="L-aspartase-like"/>
    <property type="match status" value="1"/>
</dbReference>
<dbReference type="EMBL" id="PXYV01000038">
    <property type="protein sequence ID" value="PSR21245.1"/>
    <property type="molecule type" value="Genomic_DNA"/>
</dbReference>
<dbReference type="Gene3D" id="1.20.200.10">
    <property type="entry name" value="Fumarase/aspartase (Central domain)"/>
    <property type="match status" value="1"/>
</dbReference>
<evidence type="ECO:0000256" key="4">
    <source>
        <dbReference type="ARBA" id="ARBA00012339"/>
    </source>
</evidence>
<keyword evidence="6" id="KW-0028">Amino-acid biosynthesis</keyword>
<dbReference type="NCBIfam" id="TIGR00928">
    <property type="entry name" value="purB"/>
    <property type="match status" value="1"/>
</dbReference>
<dbReference type="InterPro" id="IPR000362">
    <property type="entry name" value="Fumarate_lyase_fam"/>
</dbReference>
<name>A0A2T2WG67_9FIRM</name>
<dbReference type="PANTHER" id="PTHR43172">
    <property type="entry name" value="ADENYLOSUCCINATE LYASE"/>
    <property type="match status" value="1"/>
</dbReference>
<evidence type="ECO:0000256" key="10">
    <source>
        <dbReference type="ARBA" id="ARBA00030717"/>
    </source>
</evidence>
<dbReference type="GO" id="GO:0008652">
    <property type="term" value="P:amino acid biosynthetic process"/>
    <property type="evidence" value="ECO:0007669"/>
    <property type="project" value="UniProtKB-KW"/>
</dbReference>
<comment type="catalytic activity">
    <reaction evidence="9">
        <text>(2S)-2-[5-amino-1-(5-phospho-beta-D-ribosyl)imidazole-4-carboxamido]succinate = 5-amino-1-(5-phospho-beta-D-ribosyl)imidazole-4-carboxamide + fumarate</text>
        <dbReference type="Rhea" id="RHEA:23920"/>
        <dbReference type="ChEBI" id="CHEBI:29806"/>
        <dbReference type="ChEBI" id="CHEBI:58443"/>
        <dbReference type="ChEBI" id="CHEBI:58475"/>
        <dbReference type="EC" id="4.3.2.2"/>
    </reaction>
    <physiologicalReaction direction="left-to-right" evidence="9">
        <dbReference type="Rhea" id="RHEA:23921"/>
    </physiologicalReaction>
</comment>
<dbReference type="GO" id="GO:0006189">
    <property type="term" value="P:'de novo' IMP biosynthetic process"/>
    <property type="evidence" value="ECO:0007669"/>
    <property type="project" value="UniProtKB-UniPathway"/>
</dbReference>
<dbReference type="InterPro" id="IPR020557">
    <property type="entry name" value="Fumarate_lyase_CS"/>
</dbReference>
<comment type="pathway">
    <text evidence="2 13">Purine metabolism; AMP biosynthesis via de novo pathway; AMP from IMP: step 2/2.</text>
</comment>
<evidence type="ECO:0000256" key="11">
    <source>
        <dbReference type="ARBA" id="ARBA00049115"/>
    </source>
</evidence>
<sequence length="444" mass="49937">MIDRYARDVMKTLWSDQTRYERWLAVEILAAQAWQQLGKIPPGVSERLRRQARVDAAKVEEYERVYHHDMLAFVSAVSDTVSREDAKYIHFGLTSTDVVDTALASLTAEALDVILDDVAQLREAVRTRALENKMVPVIGRTHGIHAEPTSHGLKWALWWLELGRDEERLRRARQTIAVMKLSGAVGNYAQLPPAIETYVSQQLRIEAAPLSTQVLQRDRHAEVVTTLAILGGTLDKMATEIRLSQRTEVGELEEPFAHGQRGSSAMPHKKNPIKCEQISGLARVLRGYVVPALEDMTLWYERDISHSSVERVILPDATTLADYLVTQMTAIVQGLVIHTDRMRHNLEMTGGLVFSGRVLLALVDRGMTRNHAYDVVQRHALAAANDPSLSFRERLGSDPEVKQILTDETLQSLFDVAPYLQEVDAIYRRIGLAESEENKRGPIV</sequence>
<comment type="similarity">
    <text evidence="3 13">Belongs to the lyase 1 family. Adenylosuccinate lyase subfamily.</text>
</comment>
<dbReference type="GO" id="GO:0004018">
    <property type="term" value="F:N6-(1,2-dicarboxyethyl)AMP AMP-lyase (fumarate-forming) activity"/>
    <property type="evidence" value="ECO:0007669"/>
    <property type="project" value="UniProtKB-UniRule"/>
</dbReference>
<feature type="domain" description="Adenylosuccinate lyase C-terminal" evidence="14">
    <location>
        <begin position="350"/>
        <end position="431"/>
    </location>
</feature>
<dbReference type="InterPro" id="IPR019468">
    <property type="entry name" value="AdenyloSucc_lyase_C"/>
</dbReference>
<evidence type="ECO:0000259" key="14">
    <source>
        <dbReference type="SMART" id="SM00998"/>
    </source>
</evidence>
<evidence type="ECO:0000256" key="8">
    <source>
        <dbReference type="ARBA" id="ARBA00023239"/>
    </source>
</evidence>
<evidence type="ECO:0000256" key="1">
    <source>
        <dbReference type="ARBA" id="ARBA00004706"/>
    </source>
</evidence>
<dbReference type="FunFam" id="1.10.40.30:FF:000007">
    <property type="entry name" value="Adenylosuccinate lyase"/>
    <property type="match status" value="1"/>
</dbReference>
<protein>
    <recommendedName>
        <fullName evidence="5 12">Adenylosuccinate lyase</fullName>
        <shortName evidence="13">ASL</shortName>
        <ecNumber evidence="4 12">4.3.2.2</ecNumber>
    </recommendedName>
    <alternativeName>
        <fullName evidence="10 13">Adenylosuccinase</fullName>
    </alternativeName>
</protein>
<dbReference type="Pfam" id="PF00206">
    <property type="entry name" value="Lyase_1"/>
    <property type="match status" value="1"/>
</dbReference>
<evidence type="ECO:0000256" key="6">
    <source>
        <dbReference type="ARBA" id="ARBA00022605"/>
    </source>
</evidence>
<dbReference type="UniPathway" id="UPA00075">
    <property type="reaction ID" value="UER00336"/>
</dbReference>
<comment type="caution">
    <text evidence="15">The sequence shown here is derived from an EMBL/GenBank/DDBJ whole genome shotgun (WGS) entry which is preliminary data.</text>
</comment>
<comment type="pathway">
    <text evidence="1 13">Purine metabolism; IMP biosynthesis via de novo pathway; 5-amino-1-(5-phospho-D-ribosyl)imidazole-4-carboxamide from 5-amino-1-(5-phospho-D-ribosyl)imidazole-4-carboxylate: step 2/2.</text>
</comment>
<dbReference type="InterPro" id="IPR008948">
    <property type="entry name" value="L-Aspartase-like"/>
</dbReference>
<keyword evidence="7 13" id="KW-0658">Purine biosynthesis</keyword>
<dbReference type="FunFam" id="1.20.200.10:FF:000008">
    <property type="entry name" value="Adenylosuccinate lyase"/>
    <property type="match status" value="1"/>
</dbReference>